<evidence type="ECO:0000313" key="4">
    <source>
        <dbReference type="Proteomes" id="UP000282388"/>
    </source>
</evidence>
<evidence type="ECO:0000256" key="2">
    <source>
        <dbReference type="SAM" id="Phobius"/>
    </source>
</evidence>
<evidence type="ECO:0000313" key="3">
    <source>
        <dbReference type="EMBL" id="RKG31468.1"/>
    </source>
</evidence>
<keyword evidence="2" id="KW-0812">Transmembrane</keyword>
<reference evidence="3 4" key="1">
    <citation type="submission" date="2018-09" db="EMBL/GenBank/DDBJ databases">
        <title>The draft genome of Acinetobacter spp. strains.</title>
        <authorList>
            <person name="Qin J."/>
            <person name="Feng Y."/>
            <person name="Zong Z."/>
        </authorList>
    </citation>
    <scope>NUCLEOTIDE SEQUENCE [LARGE SCALE GENOMIC DNA]</scope>
    <source>
        <strain evidence="3 4">WCHAc060012</strain>
    </source>
</reference>
<feature type="region of interest" description="Disordered" evidence="1">
    <location>
        <begin position="79"/>
        <end position="102"/>
    </location>
</feature>
<comment type="caution">
    <text evidence="3">The sequence shown here is derived from an EMBL/GenBank/DDBJ whole genome shotgun (WGS) entry which is preliminary data.</text>
</comment>
<dbReference type="Proteomes" id="UP000282388">
    <property type="component" value="Unassembled WGS sequence"/>
</dbReference>
<keyword evidence="4" id="KW-1185">Reference proteome</keyword>
<keyword evidence="2" id="KW-0472">Membrane</keyword>
<accession>A0A3A8EBG6</accession>
<gene>
    <name evidence="3" type="ORF">D7V32_08365</name>
</gene>
<keyword evidence="2" id="KW-1133">Transmembrane helix</keyword>
<name>A0A3A8EBG6_9GAMM</name>
<organism evidence="3 4">
    <name type="scientific">Acinetobacter tianfuensis</name>
    <dbReference type="NCBI Taxonomy" id="2419603"/>
    <lineage>
        <taxon>Bacteria</taxon>
        <taxon>Pseudomonadati</taxon>
        <taxon>Pseudomonadota</taxon>
        <taxon>Gammaproteobacteria</taxon>
        <taxon>Moraxellales</taxon>
        <taxon>Moraxellaceae</taxon>
        <taxon>Acinetobacter</taxon>
    </lineage>
</organism>
<dbReference type="AlphaFoldDB" id="A0A3A8EBG6"/>
<sequence>MIEKIKKWWNGEDIFHENKPSDPVIFIGWNNKKHWTSSLLHWVVSLFTNPERRSTFLAVLAFVTFVFMILKYFTHTDSEQYSTYPKSENREASAPINKPVNQ</sequence>
<dbReference type="RefSeq" id="WP_120402434.1">
    <property type="nucleotide sequence ID" value="NZ_RAXV01000015.1"/>
</dbReference>
<feature type="transmembrane region" description="Helical" evidence="2">
    <location>
        <begin position="55"/>
        <end position="74"/>
    </location>
</feature>
<dbReference type="OrthoDB" id="8254871at2"/>
<evidence type="ECO:0000256" key="1">
    <source>
        <dbReference type="SAM" id="MobiDB-lite"/>
    </source>
</evidence>
<proteinExistence type="predicted"/>
<protein>
    <submittedName>
        <fullName evidence="3">Uncharacterized protein</fullName>
    </submittedName>
</protein>
<dbReference type="EMBL" id="RAXV01000015">
    <property type="protein sequence ID" value="RKG31468.1"/>
    <property type="molecule type" value="Genomic_DNA"/>
</dbReference>